<dbReference type="RefSeq" id="WP_157692137.1">
    <property type="nucleotide sequence ID" value="NZ_LT629759.1"/>
</dbReference>
<dbReference type="EMBL" id="LT629759">
    <property type="protein sequence ID" value="SDR69230.1"/>
    <property type="molecule type" value="Genomic_DNA"/>
</dbReference>
<dbReference type="Pfam" id="PF11753">
    <property type="entry name" value="DUF3310"/>
    <property type="match status" value="1"/>
</dbReference>
<name>A0A1H1L4G5_9ACTN</name>
<dbReference type="GeneID" id="78500048"/>
<evidence type="ECO:0000313" key="2">
    <source>
        <dbReference type="Proteomes" id="UP000199480"/>
    </source>
</evidence>
<proteinExistence type="predicted"/>
<dbReference type="AlphaFoldDB" id="A0A1H1L4G5"/>
<sequence>MGAVNPDYYTQRKVEPIDVIERVCEGLDGRSAWLLGNVLKYALRAGYKTDDPTEDLTKAHNYAHRLVTGYWADE</sequence>
<dbReference type="Proteomes" id="UP000199480">
    <property type="component" value="Chromosome I"/>
</dbReference>
<gene>
    <name evidence="1" type="ORF">SAMN04489857_0677</name>
</gene>
<reference evidence="2" key="1">
    <citation type="submission" date="2016-10" db="EMBL/GenBank/DDBJ databases">
        <authorList>
            <person name="Varghese N."/>
            <person name="Submissions S."/>
        </authorList>
    </citation>
    <scope>NUCLEOTIDE SEQUENCE [LARGE SCALE GENOMIC DNA]</scope>
    <source>
        <strain evidence="2">DSM 22620</strain>
    </source>
</reference>
<dbReference type="OrthoDB" id="1684418at2"/>
<accession>A0A1H1L4G5</accession>
<dbReference type="InterPro" id="IPR021739">
    <property type="entry name" value="SaV-like"/>
</dbReference>
<evidence type="ECO:0000313" key="1">
    <source>
        <dbReference type="EMBL" id="SDR69230.1"/>
    </source>
</evidence>
<organism evidence="1 2">
    <name type="scientific">Parafannyhessea umbonata</name>
    <dbReference type="NCBI Taxonomy" id="604330"/>
    <lineage>
        <taxon>Bacteria</taxon>
        <taxon>Bacillati</taxon>
        <taxon>Actinomycetota</taxon>
        <taxon>Coriobacteriia</taxon>
        <taxon>Coriobacteriales</taxon>
        <taxon>Atopobiaceae</taxon>
        <taxon>Parafannyhessea</taxon>
    </lineage>
</organism>
<protein>
    <submittedName>
        <fullName evidence="1">Protein of unknwon function</fullName>
    </submittedName>
</protein>